<evidence type="ECO:0000313" key="4">
    <source>
        <dbReference type="Proteomes" id="UP000078595"/>
    </source>
</evidence>
<dbReference type="EMBL" id="CP144536">
    <property type="protein sequence ID" value="WWC63100.1"/>
    <property type="molecule type" value="Genomic_DNA"/>
</dbReference>
<reference evidence="3" key="2">
    <citation type="submission" date="2013-07" db="EMBL/GenBank/DDBJ databases">
        <authorList>
            <consortium name="The Broad Institute Genome Sequencing Platform"/>
            <person name="Cuomo C."/>
            <person name="Litvintseva A."/>
            <person name="Chen Y."/>
            <person name="Heitman J."/>
            <person name="Sun S."/>
            <person name="Springer D."/>
            <person name="Dromer F."/>
            <person name="Young S.K."/>
            <person name="Zeng Q."/>
            <person name="Gargeya S."/>
            <person name="Fitzgerald M."/>
            <person name="Abouelleil A."/>
            <person name="Alvarado L."/>
            <person name="Berlin A.M."/>
            <person name="Chapman S.B."/>
            <person name="Dewar J."/>
            <person name="Goldberg J."/>
            <person name="Griggs A."/>
            <person name="Gujja S."/>
            <person name="Hansen M."/>
            <person name="Howarth C."/>
            <person name="Imamovic A."/>
            <person name="Larimer J."/>
            <person name="McCowan C."/>
            <person name="Murphy C."/>
            <person name="Pearson M."/>
            <person name="Priest M."/>
            <person name="Roberts A."/>
            <person name="Saif S."/>
            <person name="Shea T."/>
            <person name="Sykes S."/>
            <person name="Wortman J."/>
            <person name="Nusbaum C."/>
            <person name="Birren B."/>
        </authorList>
    </citation>
    <scope>NUCLEOTIDE SEQUENCE</scope>
    <source>
        <strain evidence="3">CBS 10117</strain>
    </source>
</reference>
<sequence length="206" mass="22498">MSVGDPPDAMLSTAEMTIRSDTTPSSIAVKATSRDNEFLYIIPKVELWPLPGSLGETTEFNLYEASWRVFSADPNSVKAKSAIWLQDHIGSSIFNIGSEVPEDHVVRKAVNDACSRAKSSMNSLNCADALKVLADEVERSVAPYRSTSVPHGQSDHSHDSVRTITVLKGHSSVCKNFRPNGGSASNTDKGGFWDPPSKRQFEDWDV</sequence>
<feature type="compositionally biased region" description="Basic and acidic residues" evidence="1">
    <location>
        <begin position="196"/>
        <end position="206"/>
    </location>
</feature>
<gene>
    <name evidence="2" type="ORF">I303_05720</name>
    <name evidence="3" type="ORF">I303_105699</name>
</gene>
<accession>A0A1A6A052</accession>
<dbReference type="VEuPathDB" id="FungiDB:I303_05720"/>
<reference evidence="2" key="1">
    <citation type="submission" date="2013-07" db="EMBL/GenBank/DDBJ databases">
        <title>The Genome Sequence of Cryptococcus dejecticola CBS10117.</title>
        <authorList>
            <consortium name="The Broad Institute Genome Sequencing Platform"/>
            <person name="Cuomo C."/>
            <person name="Litvintseva A."/>
            <person name="Chen Y."/>
            <person name="Heitman J."/>
            <person name="Sun S."/>
            <person name="Springer D."/>
            <person name="Dromer F."/>
            <person name="Young S.K."/>
            <person name="Zeng Q."/>
            <person name="Gargeya S."/>
            <person name="Fitzgerald M."/>
            <person name="Abouelleil A."/>
            <person name="Alvarado L."/>
            <person name="Berlin A.M."/>
            <person name="Chapman S.B."/>
            <person name="Dewar J."/>
            <person name="Goldberg J."/>
            <person name="Griggs A."/>
            <person name="Gujja S."/>
            <person name="Hansen M."/>
            <person name="Howarth C."/>
            <person name="Imamovic A."/>
            <person name="Larimer J."/>
            <person name="McCowan C."/>
            <person name="Murphy C."/>
            <person name="Pearson M."/>
            <person name="Priest M."/>
            <person name="Roberts A."/>
            <person name="Saif S."/>
            <person name="Shea T."/>
            <person name="Sykes S."/>
            <person name="Wortman J."/>
            <person name="Nusbaum C."/>
            <person name="Birren B."/>
        </authorList>
    </citation>
    <scope>NUCLEOTIDE SEQUENCE [LARGE SCALE GENOMIC DNA]</scope>
    <source>
        <strain evidence="2">CBS 10117</strain>
    </source>
</reference>
<keyword evidence="4" id="KW-1185">Reference proteome</keyword>
<dbReference type="EMBL" id="KI894033">
    <property type="protein sequence ID" value="OBR83442.1"/>
    <property type="molecule type" value="Genomic_DNA"/>
</dbReference>
<feature type="region of interest" description="Disordered" evidence="1">
    <location>
        <begin position="176"/>
        <end position="206"/>
    </location>
</feature>
<reference evidence="3" key="3">
    <citation type="submission" date="2024-02" db="EMBL/GenBank/DDBJ databases">
        <title>Comparative genomics of Cryptococcus and Kwoniella reveals pathogenesis evolution and contrasting modes of karyotype evolution via chromosome fusion or intercentromeric recombination.</title>
        <authorList>
            <person name="Coelho M.A."/>
            <person name="David-Palma M."/>
            <person name="Shea T."/>
            <person name="Bowers K."/>
            <person name="McGinley-Smith S."/>
            <person name="Mohammad A.W."/>
            <person name="Gnirke A."/>
            <person name="Yurkov A.M."/>
            <person name="Nowrousian M."/>
            <person name="Sun S."/>
            <person name="Cuomo C.A."/>
            <person name="Heitman J."/>
        </authorList>
    </citation>
    <scope>NUCLEOTIDE SEQUENCE</scope>
    <source>
        <strain evidence="3">CBS 10117</strain>
    </source>
</reference>
<evidence type="ECO:0000256" key="1">
    <source>
        <dbReference type="SAM" id="MobiDB-lite"/>
    </source>
</evidence>
<organism evidence="2">
    <name type="scientific">Kwoniella dejecticola CBS 10117</name>
    <dbReference type="NCBI Taxonomy" id="1296121"/>
    <lineage>
        <taxon>Eukaryota</taxon>
        <taxon>Fungi</taxon>
        <taxon>Dikarya</taxon>
        <taxon>Basidiomycota</taxon>
        <taxon>Agaricomycotina</taxon>
        <taxon>Tremellomycetes</taxon>
        <taxon>Tremellales</taxon>
        <taxon>Cryptococcaceae</taxon>
        <taxon>Kwoniella</taxon>
    </lineage>
</organism>
<protein>
    <submittedName>
        <fullName evidence="2">Uncharacterized protein</fullName>
    </submittedName>
</protein>
<name>A0A1A6A052_9TREE</name>
<dbReference type="Proteomes" id="UP000078595">
    <property type="component" value="Chromosome 7"/>
</dbReference>
<evidence type="ECO:0000313" key="3">
    <source>
        <dbReference type="EMBL" id="WWC63100.1"/>
    </source>
</evidence>
<evidence type="ECO:0000313" key="2">
    <source>
        <dbReference type="EMBL" id="OBR83442.1"/>
    </source>
</evidence>
<dbReference type="GeneID" id="28969419"/>
<dbReference type="RefSeq" id="XP_018261284.1">
    <property type="nucleotide sequence ID" value="XM_018409012.1"/>
</dbReference>
<proteinExistence type="predicted"/>
<dbReference type="KEGG" id="kdj:28969419"/>
<dbReference type="AlphaFoldDB" id="A0A1A6A052"/>